<dbReference type="InterPro" id="IPR011324">
    <property type="entry name" value="Cytotoxic_necrot_fac-like_cat"/>
</dbReference>
<dbReference type="SUPFAM" id="SSF64438">
    <property type="entry name" value="CNF1/YfiH-like putative cysteine hydrolases"/>
    <property type="match status" value="1"/>
</dbReference>
<comment type="caution">
    <text evidence="11">The sequence shown here is derived from an EMBL/GenBank/DDBJ whole genome shotgun (WGS) entry which is preliminary data.</text>
</comment>
<comment type="catalytic activity">
    <reaction evidence="8">
        <text>adenosine + phosphate = alpha-D-ribose 1-phosphate + adenine</text>
        <dbReference type="Rhea" id="RHEA:27642"/>
        <dbReference type="ChEBI" id="CHEBI:16335"/>
        <dbReference type="ChEBI" id="CHEBI:16708"/>
        <dbReference type="ChEBI" id="CHEBI:43474"/>
        <dbReference type="ChEBI" id="CHEBI:57720"/>
        <dbReference type="EC" id="2.4.2.1"/>
    </reaction>
    <physiologicalReaction direction="left-to-right" evidence="8">
        <dbReference type="Rhea" id="RHEA:27643"/>
    </physiologicalReaction>
</comment>
<comment type="catalytic activity">
    <reaction evidence="7">
        <text>adenosine + H2O + H(+) = inosine + NH4(+)</text>
        <dbReference type="Rhea" id="RHEA:24408"/>
        <dbReference type="ChEBI" id="CHEBI:15377"/>
        <dbReference type="ChEBI" id="CHEBI:15378"/>
        <dbReference type="ChEBI" id="CHEBI:16335"/>
        <dbReference type="ChEBI" id="CHEBI:17596"/>
        <dbReference type="ChEBI" id="CHEBI:28938"/>
        <dbReference type="EC" id="3.5.4.4"/>
    </reaction>
    <physiologicalReaction direction="left-to-right" evidence="7">
        <dbReference type="Rhea" id="RHEA:24409"/>
    </physiologicalReaction>
</comment>
<gene>
    <name evidence="11" type="primary">pgeF</name>
    <name evidence="11" type="ORF">H8K52_02025</name>
</gene>
<sequence length="261" mass="28053">MSLLVDDDTGLVLIKPDWPDCPKNVRAYSSTRIGGVSLAPYGDASGDAGLNLANHVGDFADTVKMNRACLAEFVPSPVIFLSQIHGNMTVNAADLQLDGMTPADACYANSAQQVCAVLTADCLPVLLTADDGRCVAAVHAGWRGLASGVIENAVAQMRASGVQHISAWLGPAIGPQFFEVGTDVLEAFCQKQDSHRACFRPSSVEGKFFADIYGLARNVLLNLDIVQVSGGDHCTFTEEELFYSYRRDGITGRMASWIWFE</sequence>
<dbReference type="Proteomes" id="UP000648257">
    <property type="component" value="Unassembled WGS sequence"/>
</dbReference>
<dbReference type="InterPro" id="IPR003730">
    <property type="entry name" value="Cu_polyphenol_OxRdtase"/>
</dbReference>
<dbReference type="PANTHER" id="PTHR30616:SF2">
    <property type="entry name" value="PURINE NUCLEOSIDE PHOSPHORYLASE LACC1"/>
    <property type="match status" value="1"/>
</dbReference>
<evidence type="ECO:0000256" key="6">
    <source>
        <dbReference type="ARBA" id="ARBA00022833"/>
    </source>
</evidence>
<keyword evidence="6" id="KW-0862">Zinc</keyword>
<evidence type="ECO:0000256" key="7">
    <source>
        <dbReference type="ARBA" id="ARBA00047989"/>
    </source>
</evidence>
<evidence type="ECO:0000256" key="5">
    <source>
        <dbReference type="ARBA" id="ARBA00022801"/>
    </source>
</evidence>
<dbReference type="InterPro" id="IPR038371">
    <property type="entry name" value="Cu_polyphenol_OxRdtase_sf"/>
</dbReference>
<evidence type="ECO:0000313" key="11">
    <source>
        <dbReference type="EMBL" id="MBC3806120.1"/>
    </source>
</evidence>
<accession>A0ABR6WZJ1</accession>
<keyword evidence="4" id="KW-0479">Metal-binding</keyword>
<comment type="catalytic activity">
    <reaction evidence="9">
        <text>S-methyl-5'-thioadenosine + phosphate = 5-(methylsulfanyl)-alpha-D-ribose 1-phosphate + adenine</text>
        <dbReference type="Rhea" id="RHEA:11852"/>
        <dbReference type="ChEBI" id="CHEBI:16708"/>
        <dbReference type="ChEBI" id="CHEBI:17509"/>
        <dbReference type="ChEBI" id="CHEBI:43474"/>
        <dbReference type="ChEBI" id="CHEBI:58533"/>
        <dbReference type="EC" id="2.4.2.28"/>
    </reaction>
    <physiologicalReaction direction="left-to-right" evidence="9">
        <dbReference type="Rhea" id="RHEA:11853"/>
    </physiologicalReaction>
</comment>
<dbReference type="PANTHER" id="PTHR30616">
    <property type="entry name" value="UNCHARACTERIZED PROTEIN YFIH"/>
    <property type="match status" value="1"/>
</dbReference>
<dbReference type="CDD" id="cd16833">
    <property type="entry name" value="YfiH"/>
    <property type="match status" value="1"/>
</dbReference>
<evidence type="ECO:0000256" key="4">
    <source>
        <dbReference type="ARBA" id="ARBA00022723"/>
    </source>
</evidence>
<protein>
    <recommendedName>
        <fullName evidence="10">Purine nucleoside phosphorylase</fullName>
    </recommendedName>
</protein>
<keyword evidence="5" id="KW-0378">Hydrolase</keyword>
<evidence type="ECO:0000256" key="8">
    <source>
        <dbReference type="ARBA" id="ARBA00048968"/>
    </source>
</evidence>
<reference evidence="11 12" key="1">
    <citation type="submission" date="2020-08" db="EMBL/GenBank/DDBJ databases">
        <title>Novel species isolated from subtropical streams in China.</title>
        <authorList>
            <person name="Lu H."/>
        </authorList>
    </citation>
    <scope>NUCLEOTIDE SEQUENCE [LARGE SCALE GENOMIC DNA]</scope>
    <source>
        <strain evidence="11 12">KACC 16656</strain>
    </source>
</reference>
<evidence type="ECO:0000256" key="9">
    <source>
        <dbReference type="ARBA" id="ARBA00049893"/>
    </source>
</evidence>
<dbReference type="EMBL" id="JACOFW010000001">
    <property type="protein sequence ID" value="MBC3806120.1"/>
    <property type="molecule type" value="Genomic_DNA"/>
</dbReference>
<name>A0ABR6WZJ1_9BURK</name>
<comment type="catalytic activity">
    <reaction evidence="1">
        <text>inosine + phosphate = alpha-D-ribose 1-phosphate + hypoxanthine</text>
        <dbReference type="Rhea" id="RHEA:27646"/>
        <dbReference type="ChEBI" id="CHEBI:17368"/>
        <dbReference type="ChEBI" id="CHEBI:17596"/>
        <dbReference type="ChEBI" id="CHEBI:43474"/>
        <dbReference type="ChEBI" id="CHEBI:57720"/>
        <dbReference type="EC" id="2.4.2.1"/>
    </reaction>
    <physiologicalReaction direction="left-to-right" evidence="1">
        <dbReference type="Rhea" id="RHEA:27647"/>
    </physiologicalReaction>
</comment>
<dbReference type="Gene3D" id="3.60.140.10">
    <property type="entry name" value="CNF1/YfiH-like putative cysteine hydrolases"/>
    <property type="match status" value="1"/>
</dbReference>
<evidence type="ECO:0000256" key="2">
    <source>
        <dbReference type="ARBA" id="ARBA00007353"/>
    </source>
</evidence>
<evidence type="ECO:0000256" key="10">
    <source>
        <dbReference type="RuleBase" id="RU361274"/>
    </source>
</evidence>
<proteinExistence type="inferred from homology"/>
<dbReference type="RefSeq" id="WP_186920879.1">
    <property type="nucleotide sequence ID" value="NZ_JACOFW010000001.1"/>
</dbReference>
<organism evidence="11 12">
    <name type="scientific">Undibacterium seohonense</name>
    <dbReference type="NCBI Taxonomy" id="1344950"/>
    <lineage>
        <taxon>Bacteria</taxon>
        <taxon>Pseudomonadati</taxon>
        <taxon>Pseudomonadota</taxon>
        <taxon>Betaproteobacteria</taxon>
        <taxon>Burkholderiales</taxon>
        <taxon>Oxalobacteraceae</taxon>
        <taxon>Undibacterium</taxon>
    </lineage>
</organism>
<dbReference type="Pfam" id="PF02578">
    <property type="entry name" value="Cu-oxidase_4"/>
    <property type="match status" value="1"/>
</dbReference>
<keyword evidence="3" id="KW-0808">Transferase</keyword>
<evidence type="ECO:0000313" key="12">
    <source>
        <dbReference type="Proteomes" id="UP000648257"/>
    </source>
</evidence>
<comment type="similarity">
    <text evidence="2 10">Belongs to the purine nucleoside phosphorylase YfiH/LACC1 family.</text>
</comment>
<keyword evidence="12" id="KW-1185">Reference proteome</keyword>
<evidence type="ECO:0000256" key="1">
    <source>
        <dbReference type="ARBA" id="ARBA00000553"/>
    </source>
</evidence>
<evidence type="ECO:0000256" key="3">
    <source>
        <dbReference type="ARBA" id="ARBA00022679"/>
    </source>
</evidence>
<dbReference type="NCBIfam" id="TIGR00726">
    <property type="entry name" value="peptidoglycan editing factor PgeF"/>
    <property type="match status" value="1"/>
</dbReference>